<protein>
    <submittedName>
        <fullName evidence="1">Uncharacterized protein</fullName>
    </submittedName>
</protein>
<organism evidence="1">
    <name type="scientific">gut metagenome</name>
    <dbReference type="NCBI Taxonomy" id="749906"/>
    <lineage>
        <taxon>unclassified sequences</taxon>
        <taxon>metagenomes</taxon>
        <taxon>organismal metagenomes</taxon>
    </lineage>
</organism>
<name>J9G8W8_9ZZZZ</name>
<proteinExistence type="predicted"/>
<accession>J9G8W8</accession>
<comment type="caution">
    <text evidence="1">The sequence shown here is derived from an EMBL/GenBank/DDBJ whole genome shotgun (WGS) entry which is preliminary data.</text>
</comment>
<dbReference type="EMBL" id="AMCI01002212">
    <property type="protein sequence ID" value="EJX03304.1"/>
    <property type="molecule type" value="Genomic_DNA"/>
</dbReference>
<dbReference type="AlphaFoldDB" id="J9G8W8"/>
<sequence length="125" mass="14014">MDELTKLDFIQAEKSGKLDHGMHLLNNPYMGADGRCWMEVTNYTDPGTYIATSDPQQGWYGAQKFGDPLSVYDVITPCTLSEQGEIISFLDQAIAEKCDNYTILPDSLQRALQDGERVLVIHSPR</sequence>
<evidence type="ECO:0000313" key="1">
    <source>
        <dbReference type="EMBL" id="EJX03304.1"/>
    </source>
</evidence>
<gene>
    <name evidence="1" type="ORF">EVA_08568</name>
</gene>
<reference evidence="1" key="1">
    <citation type="journal article" date="2012" name="PLoS ONE">
        <title>Gene sets for utilization of primary and secondary nutrition supplies in the distal gut of endangered iberian lynx.</title>
        <authorList>
            <person name="Alcaide M."/>
            <person name="Messina E."/>
            <person name="Richter M."/>
            <person name="Bargiela R."/>
            <person name="Peplies J."/>
            <person name="Huws S.A."/>
            <person name="Newbold C.J."/>
            <person name="Golyshin P.N."/>
            <person name="Simon M.A."/>
            <person name="Lopez G."/>
            <person name="Yakimov M.M."/>
            <person name="Ferrer M."/>
        </authorList>
    </citation>
    <scope>NUCLEOTIDE SEQUENCE</scope>
</reference>